<dbReference type="InterPro" id="IPR036770">
    <property type="entry name" value="Ankyrin_rpt-contain_sf"/>
</dbReference>
<dbReference type="OrthoDB" id="545329at2759"/>
<feature type="transmembrane region" description="Helical" evidence="2">
    <location>
        <begin position="1296"/>
        <end position="1321"/>
    </location>
</feature>
<keyword evidence="2" id="KW-0472">Membrane</keyword>
<feature type="transmembrane region" description="Helical" evidence="2">
    <location>
        <begin position="1267"/>
        <end position="1290"/>
    </location>
</feature>
<feature type="transmembrane region" description="Helical" evidence="2">
    <location>
        <begin position="1222"/>
        <end position="1246"/>
    </location>
</feature>
<dbReference type="Proteomes" id="UP000747110">
    <property type="component" value="Unassembled WGS sequence"/>
</dbReference>
<keyword evidence="2" id="KW-1133">Transmembrane helix</keyword>
<sequence length="1344" mass="144089">MAVRPSPMSLDALRATLGCIQLSIQARAALNALPYGEGWAVLLGKDWGFATALACHIVWLISSTFGARLSGPFCCASRVAPKVSLLAQLVAQRAVPPTAAWLNEAWDQRYKVCWKAMAEVCVYTCGEFASSMVLLVAAFEAVCTVAIWARVRFLGAMYPALSAAAAHVLFRVSLSFCVHYCQRSATFGWARNLFSAWWRQPYEEQRATKDDPVYDILRAHTPVYSSILCCSNPTILSHIAAASSKVIYAQSWKRCLCLAHVAIDPRWLPQDLEPVRLERLSTYSVADGATADGQLSRTKTEAASCGAGIQAYDLARRLVSSAGASGGAGGSSYTSAARKVRVSVKIPDRSPEDLPPGWDAGVQINSQRRAVVLFTYIRRGCIQLVIDLFVPVPAPMMRGEVATALDAVPASRAETNAETPEVRCTSEKTSPTDSTGRVASLNGVSSESRVHTSLVSGIQAPKAGSVNRRTEQSMRTAFSVGGELAEQAGMAVASVPCSASCDAHTQLLRAVCSDSLFAGRTLTLQVGATASLIRVQPGEPDKSSGTSAVGMGPGGQHALVVREPPLGLPPNVRVSQHVVCTGIGLAALRFRQRRPERRREVVLACSWGTDADCIEPPASCTRASISGQPPLPNSELQLTVRQQGRFLPVALFRADEGKSRRAQRRLLGTAMVAGNVAGTAEPSSSKAASVVAAAGMPETLKDGMPPPPVGGVTPRGPPTRLLAFVPSSADGLVEVELSCKGMHSATAASVLLVSSPAIAFELEQLQAAAGGGLDLGAATRPSMVLDVIRDFGMFLDIVPALFGGDEGAGTADAVGSWSQPMIEWSLAPVGNEGFSVPVPTRVVFLRPGSRCNSRCSSDSPQPQKPVFASAEGDMNAGAEVGIKSNGGDHSTAADGLEEYRQQRALNLASVGCRLGLNLLRYFLSTGMAACATRVLDVLHRQLGVPASLLAGPECCHERMTLLHHASRSGSFRTLAAVVTWLEEHGMDPGWDDLGPSGLTPLHLLAVVPDNELATTLVQLRWPSARITWHGCKAGNATPAQFASLAWSGNAALVPPLWWQRAADSTLISWAVGGAWRYLIWMRRLLVPRRVSRACRDIVAPARGFMLKSLELSYEEWLLRRVAFMDHLFLALYTAQLVTQAVKGGWTFFFEHVASIFLLATRLGLLVLHSPLRAVMYPRLVSLGRRWAGQLGNGASKESGTVVGSRRAWLLASREGTASLLELLRLTVMLLVAASVFPMPYSWVRLVQLRLDFIINPLMRPTAGQMRLLPSFIAAIIALMAETSITTVVFWKPGMWVAWTLVLAFARGAVTHGLGLVLTILLQTSARGRFLSEMRILSRGRLGNK</sequence>
<accession>A0A8J4C4G8</accession>
<dbReference type="EMBL" id="BNCP01000004">
    <property type="protein sequence ID" value="GIL73098.1"/>
    <property type="molecule type" value="Genomic_DNA"/>
</dbReference>
<evidence type="ECO:0000313" key="3">
    <source>
        <dbReference type="EMBL" id="GIL73098.1"/>
    </source>
</evidence>
<feature type="region of interest" description="Disordered" evidence="1">
    <location>
        <begin position="412"/>
        <end position="440"/>
    </location>
</feature>
<comment type="caution">
    <text evidence="3">The sequence shown here is derived from an EMBL/GenBank/DDBJ whole genome shotgun (WGS) entry which is preliminary data.</text>
</comment>
<feature type="compositionally biased region" description="Polar residues" evidence="1">
    <location>
        <begin position="427"/>
        <end position="440"/>
    </location>
</feature>
<proteinExistence type="predicted"/>
<evidence type="ECO:0000256" key="2">
    <source>
        <dbReference type="SAM" id="Phobius"/>
    </source>
</evidence>
<organism evidence="3 4">
    <name type="scientific">Volvox reticuliferus</name>
    <dbReference type="NCBI Taxonomy" id="1737510"/>
    <lineage>
        <taxon>Eukaryota</taxon>
        <taxon>Viridiplantae</taxon>
        <taxon>Chlorophyta</taxon>
        <taxon>core chlorophytes</taxon>
        <taxon>Chlorophyceae</taxon>
        <taxon>CS clade</taxon>
        <taxon>Chlamydomonadales</taxon>
        <taxon>Volvocaceae</taxon>
        <taxon>Volvox</taxon>
    </lineage>
</organism>
<evidence type="ECO:0000256" key="1">
    <source>
        <dbReference type="SAM" id="MobiDB-lite"/>
    </source>
</evidence>
<keyword evidence="4" id="KW-1185">Reference proteome</keyword>
<evidence type="ECO:0000313" key="4">
    <source>
        <dbReference type="Proteomes" id="UP000747110"/>
    </source>
</evidence>
<protein>
    <submittedName>
        <fullName evidence="3">Uncharacterized protein</fullName>
    </submittedName>
</protein>
<name>A0A8J4C4G8_9CHLO</name>
<gene>
    <name evidence="3" type="ORF">Vretifemale_3313</name>
</gene>
<dbReference type="SUPFAM" id="SSF48403">
    <property type="entry name" value="Ankyrin repeat"/>
    <property type="match status" value="1"/>
</dbReference>
<reference evidence="3" key="1">
    <citation type="journal article" date="2021" name="Proc. Natl. Acad. Sci. U.S.A.">
        <title>Three genomes in the algal genus Volvox reveal the fate of a haploid sex-determining region after a transition to homothallism.</title>
        <authorList>
            <person name="Yamamoto K."/>
            <person name="Hamaji T."/>
            <person name="Kawai-Toyooka H."/>
            <person name="Matsuzaki R."/>
            <person name="Takahashi F."/>
            <person name="Nishimura Y."/>
            <person name="Kawachi M."/>
            <person name="Noguchi H."/>
            <person name="Minakuchi Y."/>
            <person name="Umen J.G."/>
            <person name="Toyoda A."/>
            <person name="Nozaki H."/>
        </authorList>
    </citation>
    <scope>NUCLEOTIDE SEQUENCE</scope>
    <source>
        <strain evidence="3">NIES-3786</strain>
    </source>
</reference>
<keyword evidence="2" id="KW-0812">Transmembrane</keyword>